<dbReference type="AlphaFoldDB" id="A0A6A5VHA0"/>
<organism evidence="3 4">
    <name type="scientific">Bimuria novae-zelandiae CBS 107.79</name>
    <dbReference type="NCBI Taxonomy" id="1447943"/>
    <lineage>
        <taxon>Eukaryota</taxon>
        <taxon>Fungi</taxon>
        <taxon>Dikarya</taxon>
        <taxon>Ascomycota</taxon>
        <taxon>Pezizomycotina</taxon>
        <taxon>Dothideomycetes</taxon>
        <taxon>Pleosporomycetidae</taxon>
        <taxon>Pleosporales</taxon>
        <taxon>Massarineae</taxon>
        <taxon>Didymosphaeriaceae</taxon>
        <taxon>Bimuria</taxon>
    </lineage>
</organism>
<dbReference type="Pfam" id="PF07110">
    <property type="entry name" value="EthD"/>
    <property type="match status" value="1"/>
</dbReference>
<evidence type="ECO:0000313" key="3">
    <source>
        <dbReference type="EMBL" id="KAF1972677.1"/>
    </source>
</evidence>
<dbReference type="GO" id="GO:0016491">
    <property type="term" value="F:oxidoreductase activity"/>
    <property type="evidence" value="ECO:0007669"/>
    <property type="project" value="InterPro"/>
</dbReference>
<protein>
    <recommendedName>
        <fullName evidence="2">EthD domain-containing protein</fullName>
    </recommendedName>
</protein>
<proteinExistence type="inferred from homology"/>
<dbReference type="Gene3D" id="3.30.70.100">
    <property type="match status" value="1"/>
</dbReference>
<evidence type="ECO:0000313" key="4">
    <source>
        <dbReference type="Proteomes" id="UP000800036"/>
    </source>
</evidence>
<accession>A0A6A5VHA0</accession>
<dbReference type="Proteomes" id="UP000800036">
    <property type="component" value="Unassembled WGS sequence"/>
</dbReference>
<dbReference type="OrthoDB" id="3454835at2759"/>
<evidence type="ECO:0000256" key="1">
    <source>
        <dbReference type="ARBA" id="ARBA00005986"/>
    </source>
</evidence>
<dbReference type="InterPro" id="IPR011008">
    <property type="entry name" value="Dimeric_a/b-barrel"/>
</dbReference>
<dbReference type="InterPro" id="IPR009799">
    <property type="entry name" value="EthD_dom"/>
</dbReference>
<feature type="domain" description="EthD" evidence="2">
    <location>
        <begin position="22"/>
        <end position="111"/>
    </location>
</feature>
<dbReference type="SUPFAM" id="SSF54909">
    <property type="entry name" value="Dimeric alpha+beta barrel"/>
    <property type="match status" value="1"/>
</dbReference>
<gene>
    <name evidence="3" type="ORF">BU23DRAFT_643350</name>
</gene>
<keyword evidence="4" id="KW-1185">Reference proteome</keyword>
<sequence>MSETTKQQENKPIKFTITHYRKEGKTHEAFMKWLVEVHLPKAIPTFKKHGIIEYALFDTPAPMNKPLSEKMAGIRPTWQVADYDCIIEYIAPNPQTIDDVMGDEEWQQVLENQDE</sequence>
<dbReference type="EMBL" id="ML976685">
    <property type="protein sequence ID" value="KAF1972677.1"/>
    <property type="molecule type" value="Genomic_DNA"/>
</dbReference>
<evidence type="ECO:0000259" key="2">
    <source>
        <dbReference type="Pfam" id="PF07110"/>
    </source>
</evidence>
<name>A0A6A5VHA0_9PLEO</name>
<comment type="similarity">
    <text evidence="1">Belongs to the tpcK family.</text>
</comment>
<reference evidence="3" key="1">
    <citation type="journal article" date="2020" name="Stud. Mycol.">
        <title>101 Dothideomycetes genomes: a test case for predicting lifestyles and emergence of pathogens.</title>
        <authorList>
            <person name="Haridas S."/>
            <person name="Albert R."/>
            <person name="Binder M."/>
            <person name="Bloem J."/>
            <person name="Labutti K."/>
            <person name="Salamov A."/>
            <person name="Andreopoulos B."/>
            <person name="Baker S."/>
            <person name="Barry K."/>
            <person name="Bills G."/>
            <person name="Bluhm B."/>
            <person name="Cannon C."/>
            <person name="Castanera R."/>
            <person name="Culley D."/>
            <person name="Daum C."/>
            <person name="Ezra D."/>
            <person name="Gonzalez J."/>
            <person name="Henrissat B."/>
            <person name="Kuo A."/>
            <person name="Liang C."/>
            <person name="Lipzen A."/>
            <person name="Lutzoni F."/>
            <person name="Magnuson J."/>
            <person name="Mondo S."/>
            <person name="Nolan M."/>
            <person name="Ohm R."/>
            <person name="Pangilinan J."/>
            <person name="Park H.-J."/>
            <person name="Ramirez L."/>
            <person name="Alfaro M."/>
            <person name="Sun H."/>
            <person name="Tritt A."/>
            <person name="Yoshinaga Y."/>
            <person name="Zwiers L.-H."/>
            <person name="Turgeon B."/>
            <person name="Goodwin S."/>
            <person name="Spatafora J."/>
            <person name="Crous P."/>
            <person name="Grigoriev I."/>
        </authorList>
    </citation>
    <scope>NUCLEOTIDE SEQUENCE</scope>
    <source>
        <strain evidence="3">CBS 107.79</strain>
    </source>
</reference>